<dbReference type="EMBL" id="REGN01011620">
    <property type="protein sequence ID" value="RMZ97124.1"/>
    <property type="molecule type" value="Genomic_DNA"/>
</dbReference>
<organism evidence="1 2">
    <name type="scientific">Brachionus plicatilis</name>
    <name type="common">Marine rotifer</name>
    <name type="synonym">Brachionus muelleri</name>
    <dbReference type="NCBI Taxonomy" id="10195"/>
    <lineage>
        <taxon>Eukaryota</taxon>
        <taxon>Metazoa</taxon>
        <taxon>Spiralia</taxon>
        <taxon>Gnathifera</taxon>
        <taxon>Rotifera</taxon>
        <taxon>Eurotatoria</taxon>
        <taxon>Monogononta</taxon>
        <taxon>Pseudotrocha</taxon>
        <taxon>Ploima</taxon>
        <taxon>Brachionidae</taxon>
        <taxon>Brachionus</taxon>
    </lineage>
</organism>
<keyword evidence="2" id="KW-1185">Reference proteome</keyword>
<gene>
    <name evidence="1" type="ORF">BpHYR1_049969</name>
</gene>
<dbReference type="EC" id="3.6.1.15" evidence="1"/>
<dbReference type="InterPro" id="IPR027417">
    <property type="entry name" value="P-loop_NTPase"/>
</dbReference>
<feature type="non-terminal residue" evidence="1">
    <location>
        <position position="1"/>
    </location>
</feature>
<evidence type="ECO:0000313" key="2">
    <source>
        <dbReference type="Proteomes" id="UP000276133"/>
    </source>
</evidence>
<accession>A0A3M7PEH4</accession>
<reference evidence="1 2" key="1">
    <citation type="journal article" date="2018" name="Sci. Rep.">
        <title>Genomic signatures of local adaptation to the degree of environmental predictability in rotifers.</title>
        <authorList>
            <person name="Franch-Gras L."/>
            <person name="Hahn C."/>
            <person name="Garcia-Roger E.M."/>
            <person name="Carmona M.J."/>
            <person name="Serra M."/>
            <person name="Gomez A."/>
        </authorList>
    </citation>
    <scope>NUCLEOTIDE SEQUENCE [LARGE SCALE GENOMIC DNA]</scope>
    <source>
        <strain evidence="1">HYR1</strain>
    </source>
</reference>
<dbReference type="AlphaFoldDB" id="A0A3M7PEH4"/>
<dbReference type="Proteomes" id="UP000276133">
    <property type="component" value="Unassembled WGS sequence"/>
</dbReference>
<dbReference type="GO" id="GO:0017111">
    <property type="term" value="F:ribonucleoside triphosphate phosphatase activity"/>
    <property type="evidence" value="ECO:0007669"/>
    <property type="project" value="UniProtKB-EC"/>
</dbReference>
<dbReference type="Gene3D" id="3.40.50.300">
    <property type="entry name" value="P-loop containing nucleotide triphosphate hydrolases"/>
    <property type="match status" value="1"/>
</dbReference>
<feature type="non-terminal residue" evidence="1">
    <location>
        <position position="71"/>
    </location>
</feature>
<name>A0A3M7PEH4_BRAPC</name>
<keyword evidence="1" id="KW-0378">Hydrolase</keyword>
<proteinExistence type="predicted"/>
<dbReference type="STRING" id="10195.A0A3M7PEH4"/>
<evidence type="ECO:0000313" key="1">
    <source>
        <dbReference type="EMBL" id="RMZ97124.1"/>
    </source>
</evidence>
<sequence length="71" mass="7978">KENYGHINIKSAASQVQWAPIGWKKCSNSTYFYSLSNLNHGLMMVGPSGSGKSKAWRILLKALERYENMEG</sequence>
<comment type="caution">
    <text evidence="1">The sequence shown here is derived from an EMBL/GenBank/DDBJ whole genome shotgun (WGS) entry which is preliminary data.</text>
</comment>
<protein>
    <submittedName>
        <fullName evidence="1">Dynein heavy cytoplasmic isoform X2</fullName>
        <ecNumber evidence="1">3.6.1.15</ecNumber>
    </submittedName>
</protein>
<dbReference type="OrthoDB" id="447173at2759"/>